<dbReference type="SUPFAM" id="SSF53474">
    <property type="entry name" value="alpha/beta-Hydrolases"/>
    <property type="match status" value="1"/>
</dbReference>
<dbReference type="Gene3D" id="3.40.50.1820">
    <property type="entry name" value="alpha/beta hydrolase"/>
    <property type="match status" value="1"/>
</dbReference>
<protein>
    <submittedName>
        <fullName evidence="2">Alpha/beta hydrolase</fullName>
    </submittedName>
</protein>
<dbReference type="Pfam" id="PF12697">
    <property type="entry name" value="Abhydrolase_6"/>
    <property type="match status" value="1"/>
</dbReference>
<organism evidence="2 3">
    <name type="scientific">Aestuariirhabdus litorea</name>
    <dbReference type="NCBI Taxonomy" id="2528527"/>
    <lineage>
        <taxon>Bacteria</taxon>
        <taxon>Pseudomonadati</taxon>
        <taxon>Pseudomonadota</taxon>
        <taxon>Gammaproteobacteria</taxon>
        <taxon>Oceanospirillales</taxon>
        <taxon>Aestuariirhabdaceae</taxon>
        <taxon>Aestuariirhabdus</taxon>
    </lineage>
</organism>
<reference evidence="2 3" key="2">
    <citation type="submission" date="2018-12" db="EMBL/GenBank/DDBJ databases">
        <title>Simiduia agarivorans gen. nov., sp. nov., a marine, agarolytic bacterium isolated from shallow coastal water from Keelung, Taiwan.</title>
        <authorList>
            <person name="Shieh W.Y."/>
        </authorList>
    </citation>
    <scope>NUCLEOTIDE SEQUENCE [LARGE SCALE GENOMIC DNA]</scope>
    <source>
        <strain evidence="2 3">GTF-13</strain>
    </source>
</reference>
<gene>
    <name evidence="2" type="ORF">D0544_07620</name>
</gene>
<keyword evidence="2" id="KW-0378">Hydrolase</keyword>
<sequence>MKARQIHFAHANGFPSGSYRKLFLGLESHGYEVGYLEQHGHNPRFPVTHSWGHLVDELIEDLEQRYSGPVVGVGHSLGGVLCSFAAARRPDLFSAVVMLDSFIIGGAEKLVISLAKSTGWIDRITPAGRTRNRKAQWRNHDEARRYFRNKGLFAHFDSDCLEDYLRAGLRHRGQQVELVYHPDVEVNIYRNVPHRSPPKYNRFEIPTALLYGDRSDVVKASRIRRGERLPNLVQKRVTGTHMFPLEHPLETAHHIHSMIEQLLAKES</sequence>
<feature type="domain" description="AB hydrolase-1" evidence="1">
    <location>
        <begin position="8"/>
        <end position="252"/>
    </location>
</feature>
<dbReference type="AlphaFoldDB" id="A0A3P3VQ80"/>
<dbReference type="RefSeq" id="WP_125015371.1">
    <property type="nucleotide sequence ID" value="NZ_QWEZ01000001.1"/>
</dbReference>
<evidence type="ECO:0000313" key="2">
    <source>
        <dbReference type="EMBL" id="RRJ84941.1"/>
    </source>
</evidence>
<dbReference type="PANTHER" id="PTHR43194">
    <property type="entry name" value="HYDROLASE ALPHA/BETA FOLD FAMILY"/>
    <property type="match status" value="1"/>
</dbReference>
<dbReference type="Proteomes" id="UP000280792">
    <property type="component" value="Unassembled WGS sequence"/>
</dbReference>
<reference evidence="2 3" key="1">
    <citation type="submission" date="2018-08" db="EMBL/GenBank/DDBJ databases">
        <authorList>
            <person name="Khan S.A."/>
        </authorList>
    </citation>
    <scope>NUCLEOTIDE SEQUENCE [LARGE SCALE GENOMIC DNA]</scope>
    <source>
        <strain evidence="2 3">GTF-13</strain>
    </source>
</reference>
<evidence type="ECO:0000313" key="3">
    <source>
        <dbReference type="Proteomes" id="UP000280792"/>
    </source>
</evidence>
<dbReference type="InterPro" id="IPR000073">
    <property type="entry name" value="AB_hydrolase_1"/>
</dbReference>
<dbReference type="EMBL" id="QWEZ01000001">
    <property type="protein sequence ID" value="RRJ84941.1"/>
    <property type="molecule type" value="Genomic_DNA"/>
</dbReference>
<name>A0A3P3VQ80_9GAMM</name>
<keyword evidence="3" id="KW-1185">Reference proteome</keyword>
<dbReference type="InterPro" id="IPR029058">
    <property type="entry name" value="AB_hydrolase_fold"/>
</dbReference>
<dbReference type="InterPro" id="IPR050228">
    <property type="entry name" value="Carboxylesterase_BioH"/>
</dbReference>
<proteinExistence type="predicted"/>
<evidence type="ECO:0000259" key="1">
    <source>
        <dbReference type="Pfam" id="PF12697"/>
    </source>
</evidence>
<dbReference type="GO" id="GO:0016787">
    <property type="term" value="F:hydrolase activity"/>
    <property type="evidence" value="ECO:0007669"/>
    <property type="project" value="UniProtKB-KW"/>
</dbReference>
<accession>A0A3P3VQ80</accession>
<comment type="caution">
    <text evidence="2">The sequence shown here is derived from an EMBL/GenBank/DDBJ whole genome shotgun (WGS) entry which is preliminary data.</text>
</comment>
<dbReference type="PANTHER" id="PTHR43194:SF2">
    <property type="entry name" value="PEROXISOMAL MEMBRANE PROTEIN LPX1"/>
    <property type="match status" value="1"/>
</dbReference>